<dbReference type="InterPro" id="IPR037045">
    <property type="entry name" value="S8pro/Inhibitor_I9_sf"/>
</dbReference>
<dbReference type="Gene3D" id="3.50.30.30">
    <property type="match status" value="1"/>
</dbReference>
<evidence type="ECO:0000259" key="12">
    <source>
        <dbReference type="Pfam" id="PF00082"/>
    </source>
</evidence>
<dbReference type="Pfam" id="PF02225">
    <property type="entry name" value="PA"/>
    <property type="match status" value="1"/>
</dbReference>
<organism evidence="16 17">
    <name type="scientific">Setaria italica</name>
    <name type="common">Foxtail millet</name>
    <name type="synonym">Panicum italicum</name>
    <dbReference type="NCBI Taxonomy" id="4555"/>
    <lineage>
        <taxon>Eukaryota</taxon>
        <taxon>Viridiplantae</taxon>
        <taxon>Streptophyta</taxon>
        <taxon>Embryophyta</taxon>
        <taxon>Tracheophyta</taxon>
        <taxon>Spermatophyta</taxon>
        <taxon>Magnoliopsida</taxon>
        <taxon>Liliopsida</taxon>
        <taxon>Poales</taxon>
        <taxon>Poaceae</taxon>
        <taxon>PACMAD clade</taxon>
        <taxon>Panicoideae</taxon>
        <taxon>Panicodae</taxon>
        <taxon>Paniceae</taxon>
        <taxon>Cenchrinae</taxon>
        <taxon>Setaria</taxon>
    </lineage>
</organism>
<evidence type="ECO:0008006" key="18">
    <source>
        <dbReference type="Google" id="ProtNLM"/>
    </source>
</evidence>
<dbReference type="InterPro" id="IPR015500">
    <property type="entry name" value="Peptidase_S8_subtilisin-rel"/>
</dbReference>
<dbReference type="PRINTS" id="PR00723">
    <property type="entry name" value="SUBTILISIN"/>
</dbReference>
<evidence type="ECO:0000313" key="17">
    <source>
        <dbReference type="Proteomes" id="UP000004995"/>
    </source>
</evidence>
<evidence type="ECO:0000256" key="5">
    <source>
        <dbReference type="ARBA" id="ARBA00022801"/>
    </source>
</evidence>
<feature type="domain" description="Subtilisin-like protease fibronectin type-III" evidence="15">
    <location>
        <begin position="1159"/>
        <end position="1257"/>
    </location>
</feature>
<dbReference type="InterPro" id="IPR045051">
    <property type="entry name" value="SBT"/>
</dbReference>
<evidence type="ECO:0000256" key="1">
    <source>
        <dbReference type="ARBA" id="ARBA00004613"/>
    </source>
</evidence>
<dbReference type="HOGENOM" id="CLU_285200_0_0_1"/>
<dbReference type="InterPro" id="IPR023827">
    <property type="entry name" value="Peptidase_S8_Asp-AS"/>
</dbReference>
<dbReference type="PANTHER" id="PTHR10795">
    <property type="entry name" value="PROPROTEIN CONVERTASE SUBTILISIN/KEXIN"/>
    <property type="match status" value="1"/>
</dbReference>
<evidence type="ECO:0000259" key="13">
    <source>
        <dbReference type="Pfam" id="PF02225"/>
    </source>
</evidence>
<dbReference type="InterPro" id="IPR010259">
    <property type="entry name" value="S8pro/Inhibitor_I9"/>
</dbReference>
<dbReference type="Proteomes" id="UP000004995">
    <property type="component" value="Unassembled WGS sequence"/>
</dbReference>
<evidence type="ECO:0000256" key="11">
    <source>
        <dbReference type="SAM" id="SignalP"/>
    </source>
</evidence>
<feature type="domain" description="Peptidase S8/S53" evidence="12">
    <location>
        <begin position="50"/>
        <end position="275"/>
    </location>
</feature>
<keyword evidence="3 9" id="KW-0645">Protease</keyword>
<comment type="caution">
    <text evidence="9">Lacks conserved residue(s) required for the propagation of feature annotation.</text>
</comment>
<dbReference type="GO" id="GO:0004252">
    <property type="term" value="F:serine-type endopeptidase activity"/>
    <property type="evidence" value="ECO:0000318"/>
    <property type="project" value="GO_Central"/>
</dbReference>
<feature type="domain" description="Subtilisin-like protease fibronectin type-III" evidence="15">
    <location>
        <begin position="377"/>
        <end position="471"/>
    </location>
</feature>
<feature type="region of interest" description="Disordered" evidence="10">
    <location>
        <begin position="114"/>
        <end position="133"/>
    </location>
</feature>
<dbReference type="Gene3D" id="3.30.70.80">
    <property type="entry name" value="Peptidase S8 propeptide/proteinase inhibitor I9"/>
    <property type="match status" value="1"/>
</dbReference>
<sequence length="1274" mass="134064">MDPTKVALMLVLCSKLLAAIPLHDDDDNTLAPPGMQGGQYDAVSSTSNMGEGVVIGVLDDGIDAGHPSFGDDGMPPPPARWRGRCKHTGVAACNNKLVGAREFTRHLRHPAGRAVRAGTHGTHASSVAAGTPVRRDDGGGAVVSGVAPRAHLAFYQVCAAAGCSRGPIMHAVESALADGVDVLSMSLGDDDGFGFHEDPVVAATFSAVTRGVFVCAAAGNKGPAAGSVANDAPWILTVGASSRSSAHSTNVAAFSSRGPSRNNGGVLKPDILGPGVDILAASAHPTWSPAAIKSAIMTTADTSVTDEAGAPASYFAMGAGLVNPAKATDPGLVYDISPEEYIPYLCGLGYTDDQVNRIIYPAPAVRCAEMESTEAKDLNTPSIMVALTAERPAVTVRRTVTNVGAARSVYRVDVSEPEGVSVTVIPGELQFDDVNQRASFTVTVERAPGSALASQVLSAQIAWVSEEHVARTRHNRFHLGSVCSSMDPPNPMRLPVLLPIRIAVFLLASLLVTTAVAHHDLGLHKNYLIIVRTPYEYDRNLFKDVSSWHASLLASVCDMAEEELDKDPSAMARLIYSYRHVVNGFAARLTEEEVRDMATRDWFVKAMPEKTYRLMTTHTPQMLALTSEASHGGLWKRSNMGEGIIIGVLDDGIRPGHPSFDATGMKPPPARWKGRCDFNSSVCNNKLIGARSFYESAKWKWQGIDDPVLPVSEGSHGTHTASTAAGAFVPGANVMGNGLGTASGMAPRAHIALYQVCFEDKGCDRDDILAALDDAVEEGVDVLSLSLGDDEAGDFAYDPIALGGYTAIMKGVFVSAAGGNMGPDPATVANEAPWLLTVAAATTDRRFVASVKLGNGVELDGESLFQPKDILGVHRPLVRDLSDGTCSDEKVLTPEHVGGKIVVCDAGGNLTSLEMGAALREGGAAGMVVITVEELGSVIQPKAHALPASQVTYSTGQKIRAYMNSTNNPTGELVFKGTMLGNRDSPVVAAFSSRGPSKQNQGILKPDITGPGVNIIAGVPKPAGLMTPPNPLAAKFDILSGTSMATPHLSGIAAVIKRAHPTWTPAAIKSALITTADTTDRSGKPIAAHNGSPANLLTVGAGFVNPMKALRPGLVYNLTATDYIPYLCGLRYSDAEINSIIHPLPPVSCAGMPAVEQKDLNYPSITAFLDQEPYVLNVSRVVTNVGRAKSVYVAKVEVPGELSVTVTPDTLRFKKVNQAKGFTVTIRPVGAPRKKGIAQGQLKWVSPENVVSSPILVSFKKFVQDNSTTAHLKH</sequence>
<dbReference type="PROSITE" id="PS00136">
    <property type="entry name" value="SUBTILASE_ASP"/>
    <property type="match status" value="2"/>
</dbReference>
<accession>K3YZS3</accession>
<reference evidence="17" key="1">
    <citation type="journal article" date="2012" name="Nat. Biotechnol.">
        <title>Reference genome sequence of the model plant Setaria.</title>
        <authorList>
            <person name="Bennetzen J.L."/>
            <person name="Schmutz J."/>
            <person name="Wang H."/>
            <person name="Percifield R."/>
            <person name="Hawkins J."/>
            <person name="Pontaroli A.C."/>
            <person name="Estep M."/>
            <person name="Feng L."/>
            <person name="Vaughn J.N."/>
            <person name="Grimwood J."/>
            <person name="Jenkins J."/>
            <person name="Barry K."/>
            <person name="Lindquist E."/>
            <person name="Hellsten U."/>
            <person name="Deshpande S."/>
            <person name="Wang X."/>
            <person name="Wu X."/>
            <person name="Mitros T."/>
            <person name="Triplett J."/>
            <person name="Yang X."/>
            <person name="Ye C.Y."/>
            <person name="Mauro-Herrera M."/>
            <person name="Wang L."/>
            <person name="Li P."/>
            <person name="Sharma M."/>
            <person name="Sharma R."/>
            <person name="Ronald P.C."/>
            <person name="Panaud O."/>
            <person name="Kellogg E.A."/>
            <person name="Brutnell T.P."/>
            <person name="Doust A.N."/>
            <person name="Tuskan G.A."/>
            <person name="Rokhsar D."/>
            <person name="Devos K.M."/>
        </authorList>
    </citation>
    <scope>NUCLEOTIDE SEQUENCE [LARGE SCALE GENOMIC DNA]</scope>
    <source>
        <strain evidence="17">cv. Yugu1</strain>
    </source>
</reference>
<evidence type="ECO:0000256" key="3">
    <source>
        <dbReference type="ARBA" id="ARBA00022670"/>
    </source>
</evidence>
<dbReference type="Pfam" id="PF00082">
    <property type="entry name" value="Peptidase_S8"/>
    <property type="match status" value="2"/>
</dbReference>
<evidence type="ECO:0000256" key="9">
    <source>
        <dbReference type="PROSITE-ProRule" id="PRU01240"/>
    </source>
</evidence>
<evidence type="ECO:0000256" key="7">
    <source>
        <dbReference type="ARBA" id="ARBA00023180"/>
    </source>
</evidence>
<dbReference type="Pfam" id="PF05922">
    <property type="entry name" value="Inhibitor_I9"/>
    <property type="match status" value="1"/>
</dbReference>
<feature type="active site" description="Charge relay system" evidence="8 9">
    <location>
        <position position="1043"/>
    </location>
</feature>
<dbReference type="Pfam" id="PF17766">
    <property type="entry name" value="fn3_6"/>
    <property type="match status" value="2"/>
</dbReference>
<evidence type="ECO:0000256" key="6">
    <source>
        <dbReference type="ARBA" id="ARBA00022825"/>
    </source>
</evidence>
<dbReference type="InterPro" id="IPR041469">
    <property type="entry name" value="Subtilisin-like_FN3"/>
</dbReference>
<feature type="chain" id="PRO_5010127330" description="Subtilisin-like protease" evidence="11">
    <location>
        <begin position="19"/>
        <end position="1274"/>
    </location>
</feature>
<feature type="signal peptide" evidence="11">
    <location>
        <begin position="1"/>
        <end position="18"/>
    </location>
</feature>
<evidence type="ECO:0000256" key="2">
    <source>
        <dbReference type="ARBA" id="ARBA00011073"/>
    </source>
</evidence>
<evidence type="ECO:0000256" key="4">
    <source>
        <dbReference type="ARBA" id="ARBA00022729"/>
    </source>
</evidence>
<dbReference type="EnsemblPlants" id="KQL30852">
    <property type="protein sequence ID" value="KQL30852"/>
    <property type="gene ID" value="SETIT_019783mg"/>
</dbReference>
<dbReference type="CDD" id="cd04852">
    <property type="entry name" value="Peptidases_S8_3"/>
    <property type="match status" value="1"/>
</dbReference>
<keyword evidence="7" id="KW-0325">Glycoprotein</keyword>
<feature type="domain" description="PA" evidence="13">
    <location>
        <begin position="876"/>
        <end position="959"/>
    </location>
</feature>
<dbReference type="GO" id="GO:0006508">
    <property type="term" value="P:proteolysis"/>
    <property type="evidence" value="ECO:0007669"/>
    <property type="project" value="UniProtKB-KW"/>
</dbReference>
<feature type="domain" description="Inhibitor I9" evidence="14">
    <location>
        <begin position="541"/>
        <end position="615"/>
    </location>
</feature>
<dbReference type="PROSITE" id="PS51892">
    <property type="entry name" value="SUBTILASE"/>
    <property type="match status" value="2"/>
</dbReference>
<dbReference type="InterPro" id="IPR034197">
    <property type="entry name" value="Peptidases_S8_3"/>
</dbReference>
<keyword evidence="4 11" id="KW-0732">Signal</keyword>
<dbReference type="InterPro" id="IPR003137">
    <property type="entry name" value="PA_domain"/>
</dbReference>
<dbReference type="SUPFAM" id="SSF52743">
    <property type="entry name" value="Subtilisin-like"/>
    <property type="match status" value="2"/>
</dbReference>
<dbReference type="InterPro" id="IPR036852">
    <property type="entry name" value="Peptidase_S8/S53_dom_sf"/>
</dbReference>
<evidence type="ECO:0000259" key="15">
    <source>
        <dbReference type="Pfam" id="PF17766"/>
    </source>
</evidence>
<feature type="domain" description="Peptidase S8/S53" evidence="12">
    <location>
        <begin position="641"/>
        <end position="1079"/>
    </location>
</feature>
<dbReference type="InParanoid" id="K3YZS3"/>
<comment type="similarity">
    <text evidence="2 9">Belongs to the peptidase S8 family.</text>
</comment>
<name>K3YZS3_SETIT</name>
<dbReference type="Gene3D" id="3.40.50.200">
    <property type="entry name" value="Peptidase S8/S53 domain"/>
    <property type="match status" value="2"/>
</dbReference>
<reference evidence="16" key="2">
    <citation type="submission" date="2018-08" db="UniProtKB">
        <authorList>
            <consortium name="EnsemblPlants"/>
        </authorList>
    </citation>
    <scope>IDENTIFICATION</scope>
    <source>
        <strain evidence="16">Yugu1</strain>
    </source>
</reference>
<protein>
    <recommendedName>
        <fullName evidence="18">Subtilisin-like protease</fullName>
    </recommendedName>
</protein>
<evidence type="ECO:0000313" key="16">
    <source>
        <dbReference type="EnsemblPlants" id="KQL30852"/>
    </source>
</evidence>
<dbReference type="EMBL" id="AGNK02000477">
    <property type="status" value="NOT_ANNOTATED_CDS"/>
    <property type="molecule type" value="Genomic_DNA"/>
</dbReference>
<comment type="subcellular location">
    <subcellularLocation>
        <location evidence="1">Secreted</location>
    </subcellularLocation>
</comment>
<dbReference type="CDD" id="cd02120">
    <property type="entry name" value="PA_subtilisin_like"/>
    <property type="match status" value="1"/>
</dbReference>
<dbReference type="Gene3D" id="2.60.40.2310">
    <property type="match status" value="2"/>
</dbReference>
<evidence type="ECO:0000259" key="14">
    <source>
        <dbReference type="Pfam" id="PF05922"/>
    </source>
</evidence>
<dbReference type="OMA" id="CETGHKF"/>
<proteinExistence type="inferred from homology"/>
<keyword evidence="5 9" id="KW-0378">Hydrolase</keyword>
<dbReference type="InterPro" id="IPR000209">
    <property type="entry name" value="Peptidase_S8/S53_dom"/>
</dbReference>
<dbReference type="eggNOG" id="ENOG502QYJJ">
    <property type="taxonomic scope" value="Eukaryota"/>
</dbReference>
<feature type="active site" description="Charge relay system" evidence="8 9">
    <location>
        <position position="650"/>
    </location>
</feature>
<evidence type="ECO:0000256" key="8">
    <source>
        <dbReference type="PIRSR" id="PIRSR615500-1"/>
    </source>
</evidence>
<evidence type="ECO:0000256" key="10">
    <source>
        <dbReference type="SAM" id="MobiDB-lite"/>
    </source>
</evidence>
<feature type="active site" description="Charge relay system" evidence="8 9">
    <location>
        <position position="716"/>
    </location>
</feature>
<dbReference type="AlphaFoldDB" id="K3YZS3"/>
<keyword evidence="17" id="KW-1185">Reference proteome</keyword>
<dbReference type="GO" id="GO:0005576">
    <property type="term" value="C:extracellular region"/>
    <property type="evidence" value="ECO:0000318"/>
    <property type="project" value="GO_Central"/>
</dbReference>
<dbReference type="Gramene" id="KQL30852">
    <property type="protein sequence ID" value="KQL30852"/>
    <property type="gene ID" value="SETIT_019783mg"/>
</dbReference>
<keyword evidence="6 9" id="KW-0720">Serine protease</keyword>